<feature type="domain" description="Histidine kinase" evidence="8">
    <location>
        <begin position="1538"/>
        <end position="1801"/>
    </location>
</feature>
<organism evidence="9">
    <name type="scientific">Desertifilum tharense IPPAS B-1220</name>
    <dbReference type="NCBI Taxonomy" id="1781255"/>
    <lineage>
        <taxon>Bacteria</taxon>
        <taxon>Bacillati</taxon>
        <taxon>Cyanobacteriota</taxon>
        <taxon>Cyanophyceae</taxon>
        <taxon>Desertifilales</taxon>
        <taxon>Desertifilaceae</taxon>
        <taxon>Desertifilum</taxon>
    </lineage>
</organism>
<dbReference type="InterPro" id="IPR027417">
    <property type="entry name" value="P-loop_NTPase"/>
</dbReference>
<dbReference type="InterPro" id="IPR029016">
    <property type="entry name" value="GAF-like_dom_sf"/>
</dbReference>
<dbReference type="STRING" id="1781255.BH720_05360"/>
<dbReference type="InterPro" id="IPR036097">
    <property type="entry name" value="HisK_dim/P_sf"/>
</dbReference>
<dbReference type="EMBL" id="MJGC01000040">
    <property type="protein sequence ID" value="OEJ76265.1"/>
    <property type="molecule type" value="Genomic_DNA"/>
</dbReference>
<dbReference type="PANTHER" id="PTHR43642:SF1">
    <property type="entry name" value="HYBRID SIGNAL TRANSDUCTION HISTIDINE KINASE G"/>
    <property type="match status" value="1"/>
</dbReference>
<keyword evidence="4" id="KW-0808">Transferase</keyword>
<dbReference type="InterPro" id="IPR005467">
    <property type="entry name" value="His_kinase_dom"/>
</dbReference>
<dbReference type="Gene3D" id="3.30.450.40">
    <property type="match status" value="1"/>
</dbReference>
<dbReference type="CDD" id="cd00082">
    <property type="entry name" value="HisKA"/>
    <property type="match status" value="1"/>
</dbReference>
<dbReference type="SMART" id="SM00065">
    <property type="entry name" value="GAF"/>
    <property type="match status" value="1"/>
</dbReference>
<reference evidence="9" key="1">
    <citation type="submission" date="2016-09" db="EMBL/GenBank/DDBJ databases">
        <title>Draft genome of thermotolerant cyanobacterium Desertifilum sp. strain IPPAS B-1220.</title>
        <authorList>
            <person name="Sinetova M.A."/>
            <person name="Bolakhan K."/>
            <person name="Zayadan B.K."/>
            <person name="Mironov K.S."/>
            <person name="Ustinova V."/>
            <person name="Kupriyanova E.V."/>
            <person name="Sidorov R.A."/>
            <person name="Skrypnik A.N."/>
            <person name="Gogoleva N.E."/>
            <person name="Gogolev Y.V."/>
            <person name="Los D.A."/>
        </authorList>
    </citation>
    <scope>NUCLEOTIDE SEQUENCE [LARGE SCALE GENOMIC DNA]</scope>
    <source>
        <strain evidence="9">IPPAS B-1220</strain>
    </source>
</reference>
<protein>
    <recommendedName>
        <fullName evidence="2">histidine kinase</fullName>
        <ecNumber evidence="2">2.7.13.3</ecNumber>
    </recommendedName>
</protein>
<evidence type="ECO:0000256" key="3">
    <source>
        <dbReference type="ARBA" id="ARBA00022553"/>
    </source>
</evidence>
<dbReference type="GO" id="GO:0005524">
    <property type="term" value="F:ATP binding"/>
    <property type="evidence" value="ECO:0007669"/>
    <property type="project" value="InterPro"/>
</dbReference>
<dbReference type="SUPFAM" id="SSF52540">
    <property type="entry name" value="P-loop containing nucleoside triphosphate hydrolases"/>
    <property type="match status" value="1"/>
</dbReference>
<dbReference type="Pfam" id="PF02518">
    <property type="entry name" value="HATPase_c"/>
    <property type="match status" value="1"/>
</dbReference>
<dbReference type="CDD" id="cd14014">
    <property type="entry name" value="STKc_PknB_like"/>
    <property type="match status" value="1"/>
</dbReference>
<dbReference type="Gene3D" id="1.10.510.10">
    <property type="entry name" value="Transferase(Phosphotransferase) domain 1"/>
    <property type="match status" value="1"/>
</dbReference>
<dbReference type="InterPro" id="IPR053159">
    <property type="entry name" value="Hybrid_Histidine_Kinase"/>
</dbReference>
<evidence type="ECO:0000256" key="5">
    <source>
        <dbReference type="ARBA" id="ARBA00023012"/>
    </source>
</evidence>
<keyword evidence="3" id="KW-0597">Phosphoprotein</keyword>
<dbReference type="InterPro" id="IPR000719">
    <property type="entry name" value="Prot_kinase_dom"/>
</dbReference>
<dbReference type="SUPFAM" id="SSF55781">
    <property type="entry name" value="GAF domain-like"/>
    <property type="match status" value="1"/>
</dbReference>
<dbReference type="InterPro" id="IPR003594">
    <property type="entry name" value="HATPase_dom"/>
</dbReference>
<keyword evidence="4" id="KW-0418">Kinase</keyword>
<dbReference type="GO" id="GO:0000155">
    <property type="term" value="F:phosphorelay sensor kinase activity"/>
    <property type="evidence" value="ECO:0007669"/>
    <property type="project" value="InterPro"/>
</dbReference>
<dbReference type="Gene3D" id="1.10.287.130">
    <property type="match status" value="1"/>
</dbReference>
<dbReference type="Gene3D" id="3.30.200.20">
    <property type="entry name" value="Phosphorylase Kinase, domain 1"/>
    <property type="match status" value="1"/>
</dbReference>
<gene>
    <name evidence="9" type="ORF">BH720_05360</name>
</gene>
<dbReference type="InterPro" id="IPR041664">
    <property type="entry name" value="AAA_16"/>
</dbReference>
<evidence type="ECO:0000256" key="6">
    <source>
        <dbReference type="SAM" id="Coils"/>
    </source>
</evidence>
<comment type="caution">
    <text evidence="9">The sequence shown here is derived from an EMBL/GenBank/DDBJ whole genome shotgun (WGS) entry which is preliminary data.</text>
</comment>
<dbReference type="SUPFAM" id="SSF47384">
    <property type="entry name" value="Homodimeric domain of signal transducing histidine kinase"/>
    <property type="match status" value="1"/>
</dbReference>
<keyword evidence="6" id="KW-0175">Coiled coil</keyword>
<dbReference type="PRINTS" id="PR00344">
    <property type="entry name" value="BCTRLSENSOR"/>
</dbReference>
<dbReference type="InterPro" id="IPR004358">
    <property type="entry name" value="Sig_transdc_His_kin-like_C"/>
</dbReference>
<evidence type="ECO:0000256" key="2">
    <source>
        <dbReference type="ARBA" id="ARBA00012438"/>
    </source>
</evidence>
<dbReference type="Pfam" id="PF01590">
    <property type="entry name" value="GAF"/>
    <property type="match status" value="1"/>
</dbReference>
<dbReference type="SMART" id="SM00387">
    <property type="entry name" value="HATPase_c"/>
    <property type="match status" value="1"/>
</dbReference>
<dbReference type="OrthoDB" id="9801841at2"/>
<keyword evidence="5" id="KW-0902">Two-component regulatory system</keyword>
<dbReference type="InterPro" id="IPR003018">
    <property type="entry name" value="GAF"/>
</dbReference>
<dbReference type="PANTHER" id="PTHR43642">
    <property type="entry name" value="HYBRID SIGNAL TRANSDUCTION HISTIDINE KINASE G"/>
    <property type="match status" value="1"/>
</dbReference>
<dbReference type="EC" id="2.7.13.3" evidence="2"/>
<name>A0A1E5QNM2_9CYAN</name>
<feature type="coiled-coil region" evidence="6">
    <location>
        <begin position="1499"/>
        <end position="1529"/>
    </location>
</feature>
<dbReference type="SUPFAM" id="SSF56112">
    <property type="entry name" value="Protein kinase-like (PK-like)"/>
    <property type="match status" value="1"/>
</dbReference>
<dbReference type="InterPro" id="IPR036890">
    <property type="entry name" value="HATPase_C_sf"/>
</dbReference>
<evidence type="ECO:0000259" key="8">
    <source>
        <dbReference type="PROSITE" id="PS50109"/>
    </source>
</evidence>
<dbReference type="InterPro" id="IPR003661">
    <property type="entry name" value="HisK_dim/P_dom"/>
</dbReference>
<evidence type="ECO:0000259" key="7">
    <source>
        <dbReference type="PROSITE" id="PS50011"/>
    </source>
</evidence>
<accession>A0A1E5QNM2</accession>
<feature type="domain" description="Protein kinase" evidence="7">
    <location>
        <begin position="7"/>
        <end position="267"/>
    </location>
</feature>
<evidence type="ECO:0000256" key="1">
    <source>
        <dbReference type="ARBA" id="ARBA00000085"/>
    </source>
</evidence>
<dbReference type="Pfam" id="PF13191">
    <property type="entry name" value="AAA_16"/>
    <property type="match status" value="1"/>
</dbReference>
<dbReference type="PROSITE" id="PS50109">
    <property type="entry name" value="HIS_KIN"/>
    <property type="match status" value="1"/>
</dbReference>
<dbReference type="Gene3D" id="3.30.565.10">
    <property type="entry name" value="Histidine kinase-like ATPase, C-terminal domain"/>
    <property type="match status" value="1"/>
</dbReference>
<evidence type="ECO:0000256" key="4">
    <source>
        <dbReference type="ARBA" id="ARBA00022777"/>
    </source>
</evidence>
<evidence type="ECO:0000313" key="9">
    <source>
        <dbReference type="EMBL" id="OEJ76265.1"/>
    </source>
</evidence>
<dbReference type="PROSITE" id="PS50011">
    <property type="entry name" value="PROTEIN_KINASE_DOM"/>
    <property type="match status" value="1"/>
</dbReference>
<dbReference type="Pfam" id="PF25503">
    <property type="entry name" value="TPR_CHK1"/>
    <property type="match status" value="1"/>
</dbReference>
<dbReference type="RefSeq" id="WP_069966141.1">
    <property type="nucleotide sequence ID" value="NZ_CM124774.1"/>
</dbReference>
<dbReference type="SUPFAM" id="SSF55874">
    <property type="entry name" value="ATPase domain of HSP90 chaperone/DNA topoisomerase II/histidine kinase"/>
    <property type="match status" value="1"/>
</dbReference>
<comment type="catalytic activity">
    <reaction evidence="1">
        <text>ATP + protein L-histidine = ADP + protein N-phospho-L-histidine.</text>
        <dbReference type="EC" id="2.7.13.3"/>
    </reaction>
</comment>
<dbReference type="InterPro" id="IPR011009">
    <property type="entry name" value="Kinase-like_dom_sf"/>
</dbReference>
<dbReference type="Pfam" id="PF00069">
    <property type="entry name" value="Pkinase"/>
    <property type="match status" value="1"/>
</dbReference>
<proteinExistence type="predicted"/>
<sequence length="1801" mass="202615">MKALANYQILTKISEGDASVVYRGLRQSDNLPVVLKLLKRDYPTPAELTRYKQEYEITRSLSATGAIATYELIKVKNTLAIVFEDFGGESLRHFVEGQTLSTVQLLKVALELARTLADIHTHQVIHKDINPSNIVYNSVTHTLKLIDFGISTALSLENPALKPPVSLEGTLPYMSPEQTGRMNRFLDYRTDFYSLGATLYELFSGSPLFVATDAMEWVHCHIAKQPVSLSQINPEVPQTISDIVMKLLAKNAEDRYQSAWGIYTDLAECWQQVEKNGTIIAFTPGQSDFTDKFQIPQKLYGRTAEIQTLLSTFERTSQGASELFLISGYSGVGKSSLVQEIYKPITQQRGYFIAGKFDQLQRNLPYSALVSAFQSLVRQILSESPEELQVWREKLLTAFGSNGQVMIEVIPELELIVGEQPKVQELGGIESQNRFNLTCQNFIRVFAQKEHPLVLFIDDLQWADLATLKLLESILSQEDSQYLFLIGAYRDNEVSATHPLSSLIETLQKQQVRISQIHLSSLAFEHVRELISDTLHAALEQVEPLANLVMKKTHGNAFFVSEFLKNLYAEKLLSFDVRSGWNWDIEQIKARDIADNVIELTIQSLQRLPDATQKIIKLAACIGDRFELNTLSSICQQESSFLFQQLLPAIETHLIQPLSDLELPDCDLFASQPIILSYKFLHDRVQQAAYTLIEDTKKQKVHWQIGQRLLTNTPVNAPPDLLFQIVDHLNLGQTLASSEAEKIQLAQLNLEAAQKAKISAAYAATLIYSQNGANCLPEDCWKNYYKLTLALYKEWAEAEYLNGCFEKSEALIQLILQRAKTSLEKAEIYRLLIVQYTLKGDGEAAIQAGKKALSLVGIDLPERHLKAEFEQEMTKIDRLLEGKSVTSLIKAPDVAQPEHKIVLSLLANIDAALYVYNQELWLFVSAKVVHLLLQYGHLPEASAAYSNYGVILGVYRQDYQLGTAFAELSLQVAEKYHNLSQKCQSGANCNWVFSWTKPIRYIQSLNESFYHAGLESGQFQWAGYILMWKVFNQFYQGETLGKILQQIPNYLHFAETTQNHWSKTTLLATYLVTYNLSGASEDELNFDTDLISEADYLSEESALSCLFANCTYLILKSQTLYIYDRFQLALDCLAKAQPYLDYISGSIALINYNFYQSLCLIALYRQQTEAEQCQSWQVLIENQKQLKLWAENCPENCLDKYLLVEAEIGRISGKGIETIDLYDRAIAAAKDPEFSYNEALANELTARFLLELGKDRLAQVYLRDAYHGYQCWGAQSKLGLLERQYPQLLATVFSPAPAVYATLNSTHFSTTTNSGVVLDLAAVMKASQALSSEIVLEKLLNQLMKIVLESAGAQFGFLILEREGELLIEAAGSVEMSEVRVLESMPVSETQALPHSVVYYVARTHESVVLQNATEDAQFSHDPYIQLHQPRSLLCTPILKQGELLGMLYLENNLIEGAFASDPQNETLGSRLEILQLLCSQAAISLENARLYQTLQNSELRERQKATQLEASLRDLEEAQLQLVQSEKMSTLGQLVAGIAHEINNPVGFISGNLKYASEYIEQLLELLRLYQTQFPQPGEDIVDLSEEIEIDYLAEDLPKLISSMTEGTERIYQISASLRTFSRADTTHKVAFDLHEGLDSTLMILKHRLKANEVRPAIAILKNYGPLPEVYCYPGQLNQVFMNIIANAIEAIDEFCQTRTYEQNHTRPSTISISTTLSQPDTDSLQPYVTIRIQDNGPGMTPEVLQKIFNRLFTTKAVGTGTGLGLSISRQIVEERHGGRLQCLSAPGQGAEFLIDLPLA</sequence>
<dbReference type="Gene3D" id="3.40.50.300">
    <property type="entry name" value="P-loop containing nucleotide triphosphate hydrolases"/>
    <property type="match status" value="1"/>
</dbReference>